<dbReference type="InterPro" id="IPR036397">
    <property type="entry name" value="RNaseH_sf"/>
</dbReference>
<feature type="domain" description="HRDC" evidence="7">
    <location>
        <begin position="701"/>
        <end position="781"/>
    </location>
</feature>
<dbReference type="EMBL" id="JAAUHK010000197">
    <property type="protein sequence ID" value="KAF4638509.1"/>
    <property type="molecule type" value="Genomic_DNA"/>
</dbReference>
<dbReference type="InterPro" id="IPR045092">
    <property type="entry name" value="Rrp6-like"/>
</dbReference>
<dbReference type="GO" id="GO:0071044">
    <property type="term" value="P:histone mRNA catabolic process"/>
    <property type="evidence" value="ECO:0007669"/>
    <property type="project" value="TreeGrafter"/>
</dbReference>
<dbReference type="GO" id="GO:0071051">
    <property type="term" value="P:poly(A)-dependent snoRNA 3'-end processing"/>
    <property type="evidence" value="ECO:0007669"/>
    <property type="project" value="TreeGrafter"/>
</dbReference>
<dbReference type="GO" id="GO:0071040">
    <property type="term" value="P:nuclear polyadenylation-dependent antisense transcript catabolic process"/>
    <property type="evidence" value="ECO:0007669"/>
    <property type="project" value="TreeGrafter"/>
</dbReference>
<dbReference type="GO" id="GO:0000176">
    <property type="term" value="C:nuclear exosome (RNase complex)"/>
    <property type="evidence" value="ECO:0007669"/>
    <property type="project" value="TreeGrafter"/>
</dbReference>
<comment type="subcellular location">
    <subcellularLocation>
        <location evidence="1">Nucleus</location>
    </subcellularLocation>
</comment>
<feature type="compositionally biased region" description="Basic and acidic residues" evidence="6">
    <location>
        <begin position="1152"/>
        <end position="1179"/>
    </location>
</feature>
<dbReference type="GO" id="GO:0071039">
    <property type="term" value="P:nuclear polyadenylation-dependent CUT catabolic process"/>
    <property type="evidence" value="ECO:0007669"/>
    <property type="project" value="TreeGrafter"/>
</dbReference>
<dbReference type="InterPro" id="IPR044876">
    <property type="entry name" value="HRDC_dom_sf"/>
</dbReference>
<proteinExistence type="predicted"/>
<feature type="compositionally biased region" description="Basic residues" evidence="6">
    <location>
        <begin position="1344"/>
        <end position="1353"/>
    </location>
</feature>
<dbReference type="SUPFAM" id="SSF47819">
    <property type="entry name" value="HRDC-like"/>
    <property type="match status" value="1"/>
</dbReference>
<dbReference type="PROSITE" id="PS50967">
    <property type="entry name" value="HRDC"/>
    <property type="match status" value="1"/>
</dbReference>
<evidence type="ECO:0000256" key="4">
    <source>
        <dbReference type="ARBA" id="ARBA00022839"/>
    </source>
</evidence>
<evidence type="ECO:0000259" key="7">
    <source>
        <dbReference type="PROSITE" id="PS50967"/>
    </source>
</evidence>
<keyword evidence="5" id="KW-0539">Nucleus</keyword>
<keyword evidence="2" id="KW-0540">Nuclease</keyword>
<accession>A0A7J6JUT2</accession>
<feature type="region of interest" description="Disordered" evidence="6">
    <location>
        <begin position="1052"/>
        <end position="1071"/>
    </location>
</feature>
<dbReference type="GO" id="GO:0003727">
    <property type="term" value="F:single-stranded RNA binding"/>
    <property type="evidence" value="ECO:0007669"/>
    <property type="project" value="TreeGrafter"/>
</dbReference>
<dbReference type="Gene3D" id="1.10.150.80">
    <property type="entry name" value="HRDC domain"/>
    <property type="match status" value="1"/>
</dbReference>
<feature type="compositionally biased region" description="Basic and acidic residues" evidence="6">
    <location>
        <begin position="888"/>
        <end position="913"/>
    </location>
</feature>
<keyword evidence="4 8" id="KW-0269">Exonuclease</keyword>
<feature type="compositionally biased region" description="Low complexity" evidence="6">
    <location>
        <begin position="1245"/>
        <end position="1258"/>
    </location>
</feature>
<dbReference type="Pfam" id="PF00570">
    <property type="entry name" value="HRDC"/>
    <property type="match status" value="1"/>
</dbReference>
<evidence type="ECO:0000313" key="9">
    <source>
        <dbReference type="Proteomes" id="UP000557509"/>
    </source>
</evidence>
<gene>
    <name evidence="8" type="ORF">TGRH88_061170</name>
</gene>
<feature type="compositionally biased region" description="Basic and acidic residues" evidence="6">
    <location>
        <begin position="1267"/>
        <end position="1301"/>
    </location>
</feature>
<feature type="region of interest" description="Disordered" evidence="6">
    <location>
        <begin position="1325"/>
        <end position="1353"/>
    </location>
</feature>
<dbReference type="Proteomes" id="UP000557509">
    <property type="component" value="Unassembled WGS sequence"/>
</dbReference>
<dbReference type="InterPro" id="IPR010997">
    <property type="entry name" value="HRDC-like_sf"/>
</dbReference>
<evidence type="ECO:0000256" key="1">
    <source>
        <dbReference type="ARBA" id="ARBA00004123"/>
    </source>
</evidence>
<dbReference type="CDD" id="cd06147">
    <property type="entry name" value="Rrp6p_like_exo"/>
    <property type="match status" value="1"/>
</dbReference>
<dbReference type="PANTHER" id="PTHR12124">
    <property type="entry name" value="POLYMYOSITIS/SCLERODERMA AUTOANTIGEN-RELATED"/>
    <property type="match status" value="1"/>
</dbReference>
<dbReference type="InterPro" id="IPR012337">
    <property type="entry name" value="RNaseH-like_sf"/>
</dbReference>
<feature type="compositionally biased region" description="Low complexity" evidence="6">
    <location>
        <begin position="834"/>
        <end position="845"/>
    </location>
</feature>
<dbReference type="GO" id="GO:0071037">
    <property type="term" value="P:nuclear polyadenylation-dependent snRNA catabolic process"/>
    <property type="evidence" value="ECO:0007669"/>
    <property type="project" value="TreeGrafter"/>
</dbReference>
<dbReference type="PANTHER" id="PTHR12124:SF47">
    <property type="entry name" value="EXOSOME COMPONENT 10"/>
    <property type="match status" value="1"/>
</dbReference>
<dbReference type="InterPro" id="IPR002562">
    <property type="entry name" value="3'-5'_exonuclease_dom"/>
</dbReference>
<keyword evidence="3" id="KW-0378">Hydrolase</keyword>
<dbReference type="InterPro" id="IPR002121">
    <property type="entry name" value="HRDC_dom"/>
</dbReference>
<dbReference type="GO" id="GO:0000467">
    <property type="term" value="P:exonucleolytic trimming to generate mature 3'-end of 5.8S rRNA from tricistronic rRNA transcript (SSU-rRNA, 5.8S rRNA, LSU-rRNA)"/>
    <property type="evidence" value="ECO:0007669"/>
    <property type="project" value="InterPro"/>
</dbReference>
<dbReference type="SUPFAM" id="SSF53098">
    <property type="entry name" value="Ribonuclease H-like"/>
    <property type="match status" value="1"/>
</dbReference>
<evidence type="ECO:0000256" key="6">
    <source>
        <dbReference type="SAM" id="MobiDB-lite"/>
    </source>
</evidence>
<dbReference type="GO" id="GO:0071036">
    <property type="term" value="P:nuclear polyadenylation-dependent snoRNA catabolic process"/>
    <property type="evidence" value="ECO:0007669"/>
    <property type="project" value="TreeGrafter"/>
</dbReference>
<dbReference type="GO" id="GO:0000166">
    <property type="term" value="F:nucleotide binding"/>
    <property type="evidence" value="ECO:0007669"/>
    <property type="project" value="InterPro"/>
</dbReference>
<name>A0A7J6JUT2_TOXGO</name>
<feature type="compositionally biased region" description="Basic and acidic residues" evidence="6">
    <location>
        <begin position="1110"/>
        <end position="1126"/>
    </location>
</feature>
<feature type="region of interest" description="Disordered" evidence="6">
    <location>
        <begin position="319"/>
        <end position="366"/>
    </location>
</feature>
<keyword evidence="9" id="KW-1185">Reference proteome</keyword>
<dbReference type="Pfam" id="PF01612">
    <property type="entry name" value="DNA_pol_A_exo1"/>
    <property type="match status" value="1"/>
</dbReference>
<reference evidence="8 9" key="1">
    <citation type="submission" date="2020-03" db="EMBL/GenBank/DDBJ databases">
        <title>Genome sequence of Toxoplasma gondii RH-88 strain.</title>
        <authorList>
            <person name="Lorenzi H.A."/>
            <person name="Venepally P."/>
            <person name="Rozenberg A."/>
            <person name="Sibley D."/>
        </authorList>
    </citation>
    <scope>NUCLEOTIDE SEQUENCE [LARGE SCALE GENOMIC DNA]</scope>
    <source>
        <strain evidence="8 9">RH-88</strain>
    </source>
</reference>
<dbReference type="GO" id="GO:0005730">
    <property type="term" value="C:nucleolus"/>
    <property type="evidence" value="ECO:0007669"/>
    <property type="project" value="TreeGrafter"/>
</dbReference>
<feature type="region of interest" description="Disordered" evidence="6">
    <location>
        <begin position="392"/>
        <end position="412"/>
    </location>
</feature>
<organism evidence="8 9">
    <name type="scientific">Toxoplasma gondii</name>
    <dbReference type="NCBI Taxonomy" id="5811"/>
    <lineage>
        <taxon>Eukaryota</taxon>
        <taxon>Sar</taxon>
        <taxon>Alveolata</taxon>
        <taxon>Apicomplexa</taxon>
        <taxon>Conoidasida</taxon>
        <taxon>Coccidia</taxon>
        <taxon>Eucoccidiorida</taxon>
        <taxon>Eimeriorina</taxon>
        <taxon>Sarcocystidae</taxon>
        <taxon>Toxoplasma</taxon>
    </lineage>
</organism>
<evidence type="ECO:0000256" key="3">
    <source>
        <dbReference type="ARBA" id="ARBA00022801"/>
    </source>
</evidence>
<dbReference type="GO" id="GO:0071035">
    <property type="term" value="P:nuclear polyadenylation-dependent rRNA catabolic process"/>
    <property type="evidence" value="ECO:0007669"/>
    <property type="project" value="TreeGrafter"/>
</dbReference>
<evidence type="ECO:0000313" key="8">
    <source>
        <dbReference type="EMBL" id="KAF4638509.1"/>
    </source>
</evidence>
<dbReference type="SMART" id="SM00474">
    <property type="entry name" value="35EXOc"/>
    <property type="match status" value="1"/>
</dbReference>
<dbReference type="SMR" id="A0A7J6JUT2"/>
<feature type="region of interest" description="Disordered" evidence="6">
    <location>
        <begin position="1098"/>
        <end position="1307"/>
    </location>
</feature>
<feature type="compositionally biased region" description="Low complexity" evidence="6">
    <location>
        <begin position="872"/>
        <end position="884"/>
    </location>
</feature>
<dbReference type="Gene3D" id="3.30.420.10">
    <property type="entry name" value="Ribonuclease H-like superfamily/Ribonuclease H"/>
    <property type="match status" value="1"/>
</dbReference>
<dbReference type="InterPro" id="IPR049559">
    <property type="entry name" value="Rrp6p-like_exo"/>
</dbReference>
<dbReference type="VEuPathDB" id="ToxoDB:TGME49_246970"/>
<feature type="compositionally biased region" description="Acidic residues" evidence="6">
    <location>
        <begin position="818"/>
        <end position="829"/>
    </location>
</feature>
<evidence type="ECO:0000256" key="5">
    <source>
        <dbReference type="ARBA" id="ARBA00023242"/>
    </source>
</evidence>
<feature type="compositionally biased region" description="Low complexity" evidence="6">
    <location>
        <begin position="1209"/>
        <end position="1222"/>
    </location>
</feature>
<evidence type="ECO:0000256" key="2">
    <source>
        <dbReference type="ARBA" id="ARBA00022722"/>
    </source>
</evidence>
<feature type="region of interest" description="Disordered" evidence="6">
    <location>
        <begin position="793"/>
        <end position="916"/>
    </location>
</feature>
<feature type="compositionally biased region" description="Basic and acidic residues" evidence="6">
    <location>
        <begin position="1227"/>
        <end position="1244"/>
    </location>
</feature>
<protein>
    <submittedName>
        <fullName evidence="8">3'-5' exonuclease domain-containing protein</fullName>
    </submittedName>
</protein>
<sequence>MNFSIPSLDRLVAGADPKNPDRTCCGKNALQALLGTVTRVVRAANGIPSGEEYSIRTSSSETATQLTHQAAAEALEVLGVAARLAVPDTPFSDAARRNLSAHRSLSGVCTLDAASGPDGRRQDTVQNLFPAFQDFLDDLLDDVDRALAFHERSPNAPLPLLTESKKSLTASTAGLSGEDARKKATRKDALFPEGHITALSLAVSSSASGGSARQASSSWAALRNPQLVRELAAAVRNRPQRQWLHLIDNFSPRFVPRLPAKPHALAPLHPAICRAQRLRSKRLRRLRRLIDGEEGESDEEPDRELETAATVCGAAADSFGAGAEDEGDVQSSKNTQDDRAAASKQAAEACRAAPPPSQPSGVSTPVALPPAISLHLHGRGAFPLSGSGDAGACDSTGLSPSARMSNGGEETEPLPHVYEAELLALTWTGPNGEAVDGVYGGPDLFTVSKPRRWKPLKDTPLVRIAEKEELQELVDELSSGAHSLVAIDLEHHSFHSYRGFTCLLQLSTREKDYIIDPFALFDHLHVLNTITANPKILKIFHGADSDIIWLQRDFSVYVVNMFDTCVAARALAVPGGASLANLLQTYCHVEANKQYQLADWRRRPLTPEMETYARSDTHYLPFIFDVMKNQLLSKPELGAALSPSAVTDFDGTLEVTEAGKQIMMFTMERSRDVCLKLHVEAPFDAPAEAEALLKRTRAGLSPLSYVVFIELLKWRDTLARRLDRSPVSLATPAHLLLLAQKRPTSAVEFAAAMRPAPPTLRQHMPELIQLIQRSLSDSEAAQRAASCSSLLSPLVAPEASPPPSDFFDDKKRKRRSTEEEDTSSGSDEDLLPKAALLQRAAAQARRAAHASDVSGDASPSVKKECYGQDETSPSPRSSSDPPDSVEAAQKDAEDVACRDSTDATQRGEKARFPERKRRRLIVAARDEETHGSACQHSKLEAPQVSLTVVAPDAVDRAAYPDFLIQRRGLSHGDSSGSPVHGDAVQRSGSDVCSRVYAELKMVERHHLLVGHDILNDPVACLLPYASSANSAAHANSSREVTAEPVSRQPFAGAADAEGDDETGDADPQADSSEVSFFPLLCSLPVPPPPAALLRALADRSETDPGEEEDPKSLEGKAEREAEREEAGAEGDVVVVAQQKWKRRNRKRGQGSRRGESKISGRVENEPSENEKGEGERNSDKVTPPASVQEKSGRNGEVPSTKKAGRTEIADLPLLAPDDALPPSTLTKKKDSCPRSRPTDGEKSESGSAARAASTSSPSLKAGVGKKVVLERTSKDAGDARKPSKRGAEERHTGAESDKEAEGNGEDEEVLRWLPAAFLNKRLSAASLSAQGRGKRDSIQEGKTAFRRGRRQRK</sequence>
<comment type="caution">
    <text evidence="8">The sequence shown here is derived from an EMBL/GenBank/DDBJ whole genome shotgun (WGS) entry which is preliminary data.</text>
</comment>
<dbReference type="GO" id="GO:0000175">
    <property type="term" value="F:3'-5'-RNA exonuclease activity"/>
    <property type="evidence" value="ECO:0007669"/>
    <property type="project" value="InterPro"/>
</dbReference>
<dbReference type="GO" id="GO:0071038">
    <property type="term" value="P:TRAMP-dependent tRNA surveillance pathway"/>
    <property type="evidence" value="ECO:0007669"/>
    <property type="project" value="TreeGrafter"/>
</dbReference>
<feature type="compositionally biased region" description="Basic residues" evidence="6">
    <location>
        <begin position="1139"/>
        <end position="1150"/>
    </location>
</feature>